<reference evidence="1" key="1">
    <citation type="submission" date="2022-06" db="EMBL/GenBank/DDBJ databases">
        <authorList>
            <person name="Berger JAMES D."/>
            <person name="Berger JAMES D."/>
        </authorList>
    </citation>
    <scope>NUCLEOTIDE SEQUENCE [LARGE SCALE GENOMIC DNA]</scope>
</reference>
<evidence type="ECO:0000313" key="2">
    <source>
        <dbReference type="WBParaSite" id="TREG1_48760.1"/>
    </source>
</evidence>
<sequence length="104" mass="12236">MGYHPAVNQLTSIPKNKEVRPKAYYYITLIQNTKPESEDSKHLQQYSSKPQTHLFFMNDIPIISIINTNQLRQYHLNQTLSLYPNSRYESLLQNPTHQIFTSPE</sequence>
<keyword evidence="1" id="KW-1185">Reference proteome</keyword>
<name>A0AA85JV32_TRIRE</name>
<evidence type="ECO:0000313" key="1">
    <source>
        <dbReference type="Proteomes" id="UP000050795"/>
    </source>
</evidence>
<dbReference type="AlphaFoldDB" id="A0AA85JV32"/>
<dbReference type="Proteomes" id="UP000050795">
    <property type="component" value="Unassembled WGS sequence"/>
</dbReference>
<organism evidence="1 2">
    <name type="scientific">Trichobilharzia regenti</name>
    <name type="common">Nasal bird schistosome</name>
    <dbReference type="NCBI Taxonomy" id="157069"/>
    <lineage>
        <taxon>Eukaryota</taxon>
        <taxon>Metazoa</taxon>
        <taxon>Spiralia</taxon>
        <taxon>Lophotrochozoa</taxon>
        <taxon>Platyhelminthes</taxon>
        <taxon>Trematoda</taxon>
        <taxon>Digenea</taxon>
        <taxon>Strigeidida</taxon>
        <taxon>Schistosomatoidea</taxon>
        <taxon>Schistosomatidae</taxon>
        <taxon>Trichobilharzia</taxon>
    </lineage>
</organism>
<dbReference type="WBParaSite" id="TREG1_48760.1">
    <property type="protein sequence ID" value="TREG1_48760.1"/>
    <property type="gene ID" value="TREG1_48760"/>
</dbReference>
<reference evidence="2" key="2">
    <citation type="submission" date="2023-11" db="UniProtKB">
        <authorList>
            <consortium name="WormBaseParasite"/>
        </authorList>
    </citation>
    <scope>IDENTIFICATION</scope>
</reference>
<accession>A0AA85JV32</accession>
<protein>
    <submittedName>
        <fullName evidence="2">Uncharacterized protein</fullName>
    </submittedName>
</protein>
<proteinExistence type="predicted"/>